<keyword evidence="1" id="KW-0328">Glycosyltransferase</keyword>
<dbReference type="Pfam" id="PF04577">
    <property type="entry name" value="Glyco_transf_61"/>
    <property type="match status" value="1"/>
</dbReference>
<evidence type="ECO:0000256" key="2">
    <source>
        <dbReference type="ARBA" id="ARBA00022679"/>
    </source>
</evidence>
<dbReference type="PANTHER" id="PTHR20961">
    <property type="entry name" value="GLYCOSYLTRANSFERASE"/>
    <property type="match status" value="1"/>
</dbReference>
<dbReference type="Proteomes" id="UP000635278">
    <property type="component" value="Unassembled WGS sequence"/>
</dbReference>
<keyword evidence="2" id="KW-0808">Transferase</keyword>
<dbReference type="InterPro" id="IPR049625">
    <property type="entry name" value="Glyco_transf_61_cat"/>
</dbReference>
<feature type="domain" description="Glycosyltransferase 61 catalytic" evidence="4">
    <location>
        <begin position="138"/>
        <end position="314"/>
    </location>
</feature>
<dbReference type="InterPro" id="IPR007657">
    <property type="entry name" value="Glycosyltransferase_61"/>
</dbReference>
<comment type="caution">
    <text evidence="5">The sequence shown here is derived from an EMBL/GenBank/DDBJ whole genome shotgun (WGS) entry which is preliminary data.</text>
</comment>
<evidence type="ECO:0000313" key="5">
    <source>
        <dbReference type="EMBL" id="NHN85329.1"/>
    </source>
</evidence>
<reference evidence="5 6" key="1">
    <citation type="journal article" date="2020" name="Int. J. Syst. Evol. Microbiol.">
        <title>Novel acetic acid bacteria from cider fermentations: Acetobacter conturbans sp. nov. and Acetobacter fallax sp. nov.</title>
        <authorList>
            <person name="Sombolestani A.S."/>
            <person name="Cleenwerck I."/>
            <person name="Cnockaert M."/>
            <person name="Borremans W."/>
            <person name="Wieme A.D."/>
            <person name="De Vuyst L."/>
            <person name="Vandamme P."/>
        </authorList>
    </citation>
    <scope>NUCLEOTIDE SEQUENCE [LARGE SCALE GENOMIC DNA]</scope>
    <source>
        <strain evidence="5 6">LMG 30640</strain>
    </source>
</reference>
<accession>A0ABX0JUX5</accession>
<name>A0ABX0JUX5_9PROT</name>
<evidence type="ECO:0000256" key="1">
    <source>
        <dbReference type="ARBA" id="ARBA00022676"/>
    </source>
</evidence>
<evidence type="ECO:0000256" key="3">
    <source>
        <dbReference type="ARBA" id="ARBA00023180"/>
    </source>
</evidence>
<organism evidence="5 6">
    <name type="scientific">Acetobacter musti</name>
    <dbReference type="NCBI Taxonomy" id="864732"/>
    <lineage>
        <taxon>Bacteria</taxon>
        <taxon>Pseudomonadati</taxon>
        <taxon>Pseudomonadota</taxon>
        <taxon>Alphaproteobacteria</taxon>
        <taxon>Acetobacterales</taxon>
        <taxon>Acetobacteraceae</taxon>
        <taxon>Acetobacter</taxon>
    </lineage>
</organism>
<dbReference type="EMBL" id="WOTB01000015">
    <property type="protein sequence ID" value="NHN85329.1"/>
    <property type="molecule type" value="Genomic_DNA"/>
</dbReference>
<gene>
    <name evidence="5" type="ORF">GOB93_11850</name>
</gene>
<evidence type="ECO:0000313" key="6">
    <source>
        <dbReference type="Proteomes" id="UP000635278"/>
    </source>
</evidence>
<evidence type="ECO:0000259" key="4">
    <source>
        <dbReference type="Pfam" id="PF04577"/>
    </source>
</evidence>
<protein>
    <submittedName>
        <fullName evidence="5">DUF563 domain-containing protein</fullName>
    </submittedName>
</protein>
<sequence length="378" mass="43031">MSLFSRFRRRIKNSQEYLPVSDHCLYQAAGNRTLIELSPRRRGIFAANGLLDDGSESLFRHWETSTTPIFRYSFGPAVFDPVLTMFGSDGRAIRDLLYTQLYTQPENVLKAFDADRETPVEVSDLTAWAGFDHWNSNFYHWFAHTLPAICHFRKAAGPDDVFLLPELTSWQAKSIELMGLPRERWKITRPGLRYKFARVIYTDFIRGKTDFTVSETLTETSRILKRAAGCGETRSGEYPQMRLLFIQRGSAANRKIPNETDLAAGLERVGFECVRPEKLSLREQICLFSEARMVVGFLGAGLTNIAWCAPGTIVYELVPSHHQNPCFLPIAIRNNLCYWADLVETGVMREDHTSQSVLPVDVEHVVRHAKALLHLTDA</sequence>
<keyword evidence="6" id="KW-1185">Reference proteome</keyword>
<keyword evidence="3" id="KW-0325">Glycoprotein</keyword>
<proteinExistence type="predicted"/>